<dbReference type="NCBIfam" id="NF033487">
    <property type="entry name" value="Lacal_2735_fam"/>
    <property type="match status" value="1"/>
</dbReference>
<reference evidence="1 2" key="1">
    <citation type="submission" date="2019-09" db="EMBL/GenBank/DDBJ databases">
        <title>Hybrid Assembly of the complete Genome of the Deep-Sea Bacterium Moritella marina from long Nanopore and Illumina reads.</title>
        <authorList>
            <person name="Magin S."/>
            <person name="Georgoulis A."/>
            <person name="Papadimitriou K."/>
            <person name="Iliakis G."/>
            <person name="Vorgias C.E."/>
        </authorList>
    </citation>
    <scope>NUCLEOTIDE SEQUENCE [LARGE SCALE GENOMIC DNA]</scope>
    <source>
        <strain evidence="1 2">MP-1</strain>
    </source>
</reference>
<dbReference type="OrthoDB" id="292170at2"/>
<accession>A0A5J6WIB3</accession>
<keyword evidence="2" id="KW-1185">Reference proteome</keyword>
<name>A0A5J6WIB3_MORMI</name>
<organism evidence="1 2">
    <name type="scientific">Moritella marina ATCC 15381</name>
    <dbReference type="NCBI Taxonomy" id="1202962"/>
    <lineage>
        <taxon>Bacteria</taxon>
        <taxon>Pseudomonadati</taxon>
        <taxon>Pseudomonadota</taxon>
        <taxon>Gammaproteobacteria</taxon>
        <taxon>Alteromonadales</taxon>
        <taxon>Moritellaceae</taxon>
        <taxon>Moritella</taxon>
    </lineage>
</organism>
<dbReference type="KEGG" id="mmaa:FR932_08055"/>
<dbReference type="RefSeq" id="WP_019441009.1">
    <property type="nucleotide sequence ID" value="NZ_ALOE01000013.1"/>
</dbReference>
<evidence type="ECO:0000313" key="2">
    <source>
        <dbReference type="Proteomes" id="UP000327424"/>
    </source>
</evidence>
<dbReference type="AlphaFoldDB" id="A0A5J6WIB3"/>
<dbReference type="InterPro" id="IPR045493">
    <property type="entry name" value="DUF6435"/>
</dbReference>
<proteinExistence type="predicted"/>
<gene>
    <name evidence="1" type="ORF">FR932_08055</name>
</gene>
<evidence type="ECO:0000313" key="1">
    <source>
        <dbReference type="EMBL" id="QFI37806.1"/>
    </source>
</evidence>
<sequence>MFSIFKKNPTKKLNKLLSIKLEQAMHAQRNGDIRTYSQLSFEADQIDQQIAKIEAQNTDSHLNKN</sequence>
<protein>
    <submittedName>
        <fullName evidence="1">Lacal_2735 family protein</fullName>
    </submittedName>
</protein>
<dbReference type="Proteomes" id="UP000327424">
    <property type="component" value="Chromosome"/>
</dbReference>
<dbReference type="Pfam" id="PF20027">
    <property type="entry name" value="DUF6435"/>
    <property type="match status" value="1"/>
</dbReference>
<dbReference type="EMBL" id="CP044399">
    <property type="protein sequence ID" value="QFI37806.1"/>
    <property type="molecule type" value="Genomic_DNA"/>
</dbReference>